<dbReference type="Proteomes" id="UP001174909">
    <property type="component" value="Unassembled WGS sequence"/>
</dbReference>
<dbReference type="PROSITE" id="PS50835">
    <property type="entry name" value="IG_LIKE"/>
    <property type="match status" value="1"/>
</dbReference>
<proteinExistence type="predicted"/>
<reference evidence="3" key="1">
    <citation type="submission" date="2023-03" db="EMBL/GenBank/DDBJ databases">
        <authorList>
            <person name="Steffen K."/>
            <person name="Cardenas P."/>
        </authorList>
    </citation>
    <scope>NUCLEOTIDE SEQUENCE</scope>
</reference>
<keyword evidence="1" id="KW-1133">Transmembrane helix</keyword>
<dbReference type="InterPro" id="IPR007110">
    <property type="entry name" value="Ig-like_dom"/>
</dbReference>
<evidence type="ECO:0000256" key="1">
    <source>
        <dbReference type="SAM" id="Phobius"/>
    </source>
</evidence>
<keyword evidence="1" id="KW-0472">Membrane</keyword>
<evidence type="ECO:0000313" key="3">
    <source>
        <dbReference type="EMBL" id="CAI7997613.1"/>
    </source>
</evidence>
<dbReference type="Gene3D" id="2.60.40.10">
    <property type="entry name" value="Immunoglobulins"/>
    <property type="match status" value="1"/>
</dbReference>
<evidence type="ECO:0000259" key="2">
    <source>
        <dbReference type="PROSITE" id="PS50835"/>
    </source>
</evidence>
<name>A0AA35QYX2_GEOBA</name>
<organism evidence="3 4">
    <name type="scientific">Geodia barretti</name>
    <name type="common">Barrett's horny sponge</name>
    <dbReference type="NCBI Taxonomy" id="519541"/>
    <lineage>
        <taxon>Eukaryota</taxon>
        <taxon>Metazoa</taxon>
        <taxon>Porifera</taxon>
        <taxon>Demospongiae</taxon>
        <taxon>Heteroscleromorpha</taxon>
        <taxon>Tetractinellida</taxon>
        <taxon>Astrophorina</taxon>
        <taxon>Geodiidae</taxon>
        <taxon>Geodia</taxon>
    </lineage>
</organism>
<dbReference type="AlphaFoldDB" id="A0AA35QYX2"/>
<dbReference type="SUPFAM" id="SSF48726">
    <property type="entry name" value="Immunoglobulin"/>
    <property type="match status" value="1"/>
</dbReference>
<dbReference type="SMART" id="SM00408">
    <property type="entry name" value="IGc2"/>
    <property type="match status" value="1"/>
</dbReference>
<dbReference type="CDD" id="cd00096">
    <property type="entry name" value="Ig"/>
    <property type="match status" value="1"/>
</dbReference>
<evidence type="ECO:0000313" key="4">
    <source>
        <dbReference type="Proteomes" id="UP001174909"/>
    </source>
</evidence>
<comment type="caution">
    <text evidence="3">The sequence shown here is derived from an EMBL/GenBank/DDBJ whole genome shotgun (WGS) entry which is preliminary data.</text>
</comment>
<protein>
    <recommendedName>
        <fullName evidence="2">Ig-like domain-containing protein</fullName>
    </recommendedName>
</protein>
<keyword evidence="1" id="KW-0812">Transmembrane</keyword>
<dbReference type="InterPro" id="IPR003598">
    <property type="entry name" value="Ig_sub2"/>
</dbReference>
<keyword evidence="4" id="KW-1185">Reference proteome</keyword>
<dbReference type="EMBL" id="CASHTH010000319">
    <property type="protein sequence ID" value="CAI7997613.1"/>
    <property type="molecule type" value="Genomic_DNA"/>
</dbReference>
<dbReference type="InterPro" id="IPR013783">
    <property type="entry name" value="Ig-like_fold"/>
</dbReference>
<dbReference type="InterPro" id="IPR036179">
    <property type="entry name" value="Ig-like_dom_sf"/>
</dbReference>
<sequence length="323" mass="35454">MAHGLESLRFPGVGKVLGNYTCTASYATGTGLPASSVAEEFIIDVELVLYPNERTVIFEENDFVLLECILAGEVSWTEEIRWFFNGQIISNSGKYSVLESINILCAYGTCHQSQLQIRQAGQADAGIYTCQYAGLSDVILLMQLLSPAIPPASLPDPPPTQQTNTPFKSPEIPTLIATKTNTPSKSSEIFLIAGLTAAGFVLSLTVAVIVTVMCVVMRRRKSLMAQPNEQPMYDYVEPPNLPPERVKLEGNTAYGIIQPQPLEDLSATNQTTPSETVATKGNEAYGQTGVLQLQENEAYQQREVLQLQENEAYEHTREVVIYL</sequence>
<dbReference type="Pfam" id="PF13927">
    <property type="entry name" value="Ig_3"/>
    <property type="match status" value="1"/>
</dbReference>
<accession>A0AA35QYX2</accession>
<feature type="domain" description="Ig-like" evidence="2">
    <location>
        <begin position="33"/>
        <end position="131"/>
    </location>
</feature>
<gene>
    <name evidence="3" type="ORF">GBAR_LOCUS2193</name>
</gene>
<feature type="transmembrane region" description="Helical" evidence="1">
    <location>
        <begin position="189"/>
        <end position="216"/>
    </location>
</feature>